<name>A0A0F9FG92_9ZZZZ</name>
<organism evidence="2">
    <name type="scientific">marine sediment metagenome</name>
    <dbReference type="NCBI Taxonomy" id="412755"/>
    <lineage>
        <taxon>unclassified sequences</taxon>
        <taxon>metagenomes</taxon>
        <taxon>ecological metagenomes</taxon>
    </lineage>
</organism>
<dbReference type="AlphaFoldDB" id="A0A0F9FG92"/>
<dbReference type="GO" id="GO:0050577">
    <property type="term" value="F:GDP-L-fucose synthase activity"/>
    <property type="evidence" value="ECO:0007669"/>
    <property type="project" value="TreeGrafter"/>
</dbReference>
<dbReference type="Pfam" id="PF01370">
    <property type="entry name" value="Epimerase"/>
    <property type="match status" value="1"/>
</dbReference>
<dbReference type="SUPFAM" id="SSF51735">
    <property type="entry name" value="NAD(P)-binding Rossmann-fold domains"/>
    <property type="match status" value="1"/>
</dbReference>
<comment type="caution">
    <text evidence="2">The sequence shown here is derived from an EMBL/GenBank/DDBJ whole genome shotgun (WGS) entry which is preliminary data.</text>
</comment>
<evidence type="ECO:0000259" key="1">
    <source>
        <dbReference type="Pfam" id="PF01370"/>
    </source>
</evidence>
<proteinExistence type="predicted"/>
<dbReference type="EMBL" id="LAZR01021415">
    <property type="protein sequence ID" value="KKL85404.1"/>
    <property type="molecule type" value="Genomic_DNA"/>
</dbReference>
<dbReference type="InterPro" id="IPR001509">
    <property type="entry name" value="Epimerase_deHydtase"/>
</dbReference>
<evidence type="ECO:0000313" key="2">
    <source>
        <dbReference type="EMBL" id="KKL85404.1"/>
    </source>
</evidence>
<feature type="domain" description="NAD-dependent epimerase/dehydratase" evidence="1">
    <location>
        <begin position="3"/>
        <end position="119"/>
    </location>
</feature>
<gene>
    <name evidence="2" type="ORF">LCGC14_1955040</name>
</gene>
<sequence>MKILVTGATGFFGPHILEVLKRYHDVVGVGQSDYNLLSIDECYQMFKDINPEVVIHLAAVTGGILKNKTQPADMWYQNMLINPPIFKNAVEFNIKKLIYILPGCAYPKISDISMKEEDIWNGYPDEHPAPFSLARKM</sequence>
<dbReference type="InterPro" id="IPR036291">
    <property type="entry name" value="NAD(P)-bd_dom_sf"/>
</dbReference>
<accession>A0A0F9FG92</accession>
<dbReference type="Gene3D" id="3.40.50.720">
    <property type="entry name" value="NAD(P)-binding Rossmann-like Domain"/>
    <property type="match status" value="1"/>
</dbReference>
<protein>
    <recommendedName>
        <fullName evidence="1">NAD-dependent epimerase/dehydratase domain-containing protein</fullName>
    </recommendedName>
</protein>
<dbReference type="PANTHER" id="PTHR43238">
    <property type="entry name" value="GDP-L-FUCOSE SYNTHASE"/>
    <property type="match status" value="1"/>
</dbReference>
<reference evidence="2" key="1">
    <citation type="journal article" date="2015" name="Nature">
        <title>Complex archaea that bridge the gap between prokaryotes and eukaryotes.</title>
        <authorList>
            <person name="Spang A."/>
            <person name="Saw J.H."/>
            <person name="Jorgensen S.L."/>
            <person name="Zaremba-Niedzwiedzka K."/>
            <person name="Martijn J."/>
            <person name="Lind A.E."/>
            <person name="van Eijk R."/>
            <person name="Schleper C."/>
            <person name="Guy L."/>
            <person name="Ettema T.J."/>
        </authorList>
    </citation>
    <scope>NUCLEOTIDE SEQUENCE</scope>
</reference>
<feature type="non-terminal residue" evidence="2">
    <location>
        <position position="137"/>
    </location>
</feature>
<dbReference type="PANTHER" id="PTHR43238:SF1">
    <property type="entry name" value="GDP-L-FUCOSE SYNTHASE"/>
    <property type="match status" value="1"/>
</dbReference>